<dbReference type="OrthoDB" id="5180856at2"/>
<dbReference type="AlphaFoldDB" id="A0A2L2BQN2"/>
<gene>
    <name evidence="1" type="ORF">C3B54_11953</name>
</gene>
<sequence>MLLLSFNRPDTTAEVLATLQQAQPPELYVFNDGPRTGVEGEEQKVQDTRTVIAEMVNWNPTVHYRYNDQNQGLFAGVSGALDWFFSHVPEGIILEDDCVPHPDFFGYCDELLEKYRGDERVWCISGDNSVDLPISQGASYGFIRDPLIWGWATWARAWKYFDHELSGWPAVRGSKTERSMYPDRVERLVRRKSFDHYFNSGIDAWGYKWKFTVHTHGGLVAVPRVNLVSNIGWNRPDATHTSGNSLRAAKATAAILPLVHPKDVAIDKAADREWVESRGLGVKKYRWSYQLKKLIGKIRRSIGRMLGR</sequence>
<dbReference type="InterPro" id="IPR029044">
    <property type="entry name" value="Nucleotide-diphossugar_trans"/>
</dbReference>
<dbReference type="Gene3D" id="3.90.550.10">
    <property type="entry name" value="Spore Coat Polysaccharide Biosynthesis Protein SpsA, Chain A"/>
    <property type="match status" value="1"/>
</dbReference>
<dbReference type="RefSeq" id="WP_104913467.1">
    <property type="nucleotide sequence ID" value="NZ_CP026923.1"/>
</dbReference>
<dbReference type="Proteomes" id="UP000243077">
    <property type="component" value="Chromosome"/>
</dbReference>
<dbReference type="CDD" id="cd00761">
    <property type="entry name" value="Glyco_tranf_GTA_type"/>
    <property type="match status" value="1"/>
</dbReference>
<dbReference type="EMBL" id="CP026923">
    <property type="protein sequence ID" value="AVG23922.1"/>
    <property type="molecule type" value="Genomic_DNA"/>
</dbReference>
<dbReference type="SUPFAM" id="SSF53448">
    <property type="entry name" value="Nucleotide-diphospho-sugar transferases"/>
    <property type="match status" value="1"/>
</dbReference>
<keyword evidence="2" id="KW-1185">Reference proteome</keyword>
<keyword evidence="1" id="KW-0808">Transferase</keyword>
<evidence type="ECO:0000313" key="2">
    <source>
        <dbReference type="Proteomes" id="UP000243077"/>
    </source>
</evidence>
<organism evidence="1 2">
    <name type="scientific">Pontimonas salivibrio</name>
    <dbReference type="NCBI Taxonomy" id="1159327"/>
    <lineage>
        <taxon>Bacteria</taxon>
        <taxon>Bacillati</taxon>
        <taxon>Actinomycetota</taxon>
        <taxon>Actinomycetes</taxon>
        <taxon>Micrococcales</taxon>
        <taxon>Microbacteriaceae</taxon>
        <taxon>Pontimonas</taxon>
    </lineage>
</organism>
<dbReference type="KEGG" id="psai:C3B54_11953"/>
<evidence type="ECO:0000313" key="1">
    <source>
        <dbReference type="EMBL" id="AVG23922.1"/>
    </source>
</evidence>
<reference evidence="1 2" key="1">
    <citation type="submission" date="2018-02" db="EMBL/GenBank/DDBJ databases">
        <title>Complete genome of the streamlined marine actinobacterium Pontimonas salivibrio CL-TW6 adapted to coastal planktonic lifestype.</title>
        <authorList>
            <person name="Cho B.C."/>
            <person name="Hardies S.C."/>
            <person name="Jang G.I."/>
            <person name="Hwang C.Y."/>
        </authorList>
    </citation>
    <scope>NUCLEOTIDE SEQUENCE [LARGE SCALE GENOMIC DNA]</scope>
    <source>
        <strain evidence="1 2">CL-TW6</strain>
    </source>
</reference>
<keyword evidence="1" id="KW-0328">Glycosyltransferase</keyword>
<accession>A0A2L2BQN2</accession>
<proteinExistence type="predicted"/>
<name>A0A2L2BQN2_9MICO</name>
<protein>
    <submittedName>
        <fullName evidence="1">N-acetylglucosaminyltransferase I</fullName>
    </submittedName>
</protein>
<dbReference type="GO" id="GO:0016757">
    <property type="term" value="F:glycosyltransferase activity"/>
    <property type="evidence" value="ECO:0007669"/>
    <property type="project" value="UniProtKB-KW"/>
</dbReference>